<dbReference type="PANTHER" id="PTHR38773">
    <property type="entry name" value="PROTEIN SPRT"/>
    <property type="match status" value="1"/>
</dbReference>
<sequence>MPTPIPLPLGLTDATSIDESTLADLLERQIDVAWRRCLEVFPGLPRPGVWMDLKGKSAGQAHFGRGGLRFNALLYRENPRRFLLEVVPHEMAHWLVRHLENGERFRPHGPEWQTVMRQLFGLEPKVTHDFDTCRASPAPYRYRCVCREHVFSVRRHRLVLKGRRYRCRHCGEHLVQAPL</sequence>
<dbReference type="InterPro" id="IPR006640">
    <property type="entry name" value="SprT-like_domain"/>
</dbReference>
<evidence type="ECO:0000313" key="2">
    <source>
        <dbReference type="EMBL" id="QEA39032.1"/>
    </source>
</evidence>
<protein>
    <submittedName>
        <fullName evidence="2">Metallopeptidase</fullName>
    </submittedName>
</protein>
<name>A0A5B8SPI4_9GAMM</name>
<dbReference type="SMART" id="SM00731">
    <property type="entry name" value="SprT"/>
    <property type="match status" value="1"/>
</dbReference>
<dbReference type="PANTHER" id="PTHR38773:SF1">
    <property type="entry name" value="PROTEIN SPRT"/>
    <property type="match status" value="1"/>
</dbReference>
<organism evidence="2 3">
    <name type="scientific">Pistricoccus aurantiacus</name>
    <dbReference type="NCBI Taxonomy" id="1883414"/>
    <lineage>
        <taxon>Bacteria</taxon>
        <taxon>Pseudomonadati</taxon>
        <taxon>Pseudomonadota</taxon>
        <taxon>Gammaproteobacteria</taxon>
        <taxon>Oceanospirillales</taxon>
        <taxon>Halomonadaceae</taxon>
        <taxon>Pistricoccus</taxon>
    </lineage>
</organism>
<dbReference type="Proteomes" id="UP000321272">
    <property type="component" value="Chromosome"/>
</dbReference>
<reference evidence="2 3" key="1">
    <citation type="submission" date="2019-06" db="EMBL/GenBank/DDBJ databases">
        <title>Genome analyses of bacteria isolated from kimchi.</title>
        <authorList>
            <person name="Lee S."/>
            <person name="Ahn S."/>
            <person name="Roh S."/>
        </authorList>
    </citation>
    <scope>NUCLEOTIDE SEQUENCE [LARGE SCALE GENOMIC DNA]</scope>
    <source>
        <strain evidence="2 3">CBA4606</strain>
    </source>
</reference>
<evidence type="ECO:0000259" key="1">
    <source>
        <dbReference type="SMART" id="SM00731"/>
    </source>
</evidence>
<dbReference type="OrthoDB" id="267364at2"/>
<gene>
    <name evidence="2" type="ORF">FGL86_08065</name>
</gene>
<evidence type="ECO:0000313" key="3">
    <source>
        <dbReference type="Proteomes" id="UP000321272"/>
    </source>
</evidence>
<dbReference type="GO" id="GO:0006950">
    <property type="term" value="P:response to stress"/>
    <property type="evidence" value="ECO:0007669"/>
    <property type="project" value="UniProtKB-ARBA"/>
</dbReference>
<proteinExistence type="predicted"/>
<feature type="domain" description="SprT-like" evidence="1">
    <location>
        <begin position="23"/>
        <end position="177"/>
    </location>
</feature>
<accession>A0A5B8SPI4</accession>
<dbReference type="EMBL" id="CP042382">
    <property type="protein sequence ID" value="QEA39032.1"/>
    <property type="molecule type" value="Genomic_DNA"/>
</dbReference>
<dbReference type="Pfam" id="PF10263">
    <property type="entry name" value="SprT-like"/>
    <property type="match status" value="1"/>
</dbReference>
<dbReference type="RefSeq" id="WP_147184088.1">
    <property type="nucleotide sequence ID" value="NZ_CP042382.1"/>
</dbReference>
<dbReference type="InterPro" id="IPR035240">
    <property type="entry name" value="SprT_Zn_ribbon"/>
</dbReference>
<dbReference type="AlphaFoldDB" id="A0A5B8SPI4"/>
<keyword evidence="3" id="KW-1185">Reference proteome</keyword>
<dbReference type="KEGG" id="paur:FGL86_08065"/>
<dbReference type="Pfam" id="PF17283">
    <property type="entry name" value="Zn_ribbon_SprT"/>
    <property type="match status" value="1"/>
</dbReference>